<name>A0A0F8XDM5_9ZZZZ</name>
<accession>A0A0F8XDM5</accession>
<gene>
    <name evidence="1" type="ORF">LCGC14_3038280</name>
</gene>
<evidence type="ECO:0000313" key="1">
    <source>
        <dbReference type="EMBL" id="KKK59050.1"/>
    </source>
</evidence>
<comment type="caution">
    <text evidence="1">The sequence shown here is derived from an EMBL/GenBank/DDBJ whole genome shotgun (WGS) entry which is preliminary data.</text>
</comment>
<dbReference type="GO" id="GO:0009159">
    <property type="term" value="P:deoxyribonucleoside monophosphate catabolic process"/>
    <property type="evidence" value="ECO:0007669"/>
    <property type="project" value="TreeGrafter"/>
</dbReference>
<sequence>MKIYLSTAITRGRREYVDAVSRIRDALKDADVEVLNERVADPNFPTPQTDRAQTMRELSGWLEEADALIAEATISSTGVGCELTSVQMQGKPVLLLYDAQFGFRISDWVTLSPDKNVKACPYRDQTEIERVVKEFVGRLSGAKS</sequence>
<dbReference type="InterPro" id="IPR051239">
    <property type="entry name" value="2'-dNMP_N-hydrolase"/>
</dbReference>
<dbReference type="GO" id="GO:0070694">
    <property type="term" value="F:5-hydroxymethyl-dUMP N-hydrolase activity"/>
    <property type="evidence" value="ECO:0007669"/>
    <property type="project" value="TreeGrafter"/>
</dbReference>
<proteinExistence type="predicted"/>
<dbReference type="EMBL" id="LAZR01063668">
    <property type="protein sequence ID" value="KKK59050.1"/>
    <property type="molecule type" value="Genomic_DNA"/>
</dbReference>
<dbReference type="Gene3D" id="3.40.50.450">
    <property type="match status" value="1"/>
</dbReference>
<dbReference type="AlphaFoldDB" id="A0A0F8XDM5"/>
<dbReference type="PANTHER" id="PTHR15364">
    <property type="entry name" value="2'-DEOXYNUCLEOSIDE 5'-PHOSPHATE N-HYDROLASE 1"/>
    <property type="match status" value="1"/>
</dbReference>
<organism evidence="1">
    <name type="scientific">marine sediment metagenome</name>
    <dbReference type="NCBI Taxonomy" id="412755"/>
    <lineage>
        <taxon>unclassified sequences</taxon>
        <taxon>metagenomes</taxon>
        <taxon>ecological metagenomes</taxon>
    </lineage>
</organism>
<reference evidence="1" key="1">
    <citation type="journal article" date="2015" name="Nature">
        <title>Complex archaea that bridge the gap between prokaryotes and eukaryotes.</title>
        <authorList>
            <person name="Spang A."/>
            <person name="Saw J.H."/>
            <person name="Jorgensen S.L."/>
            <person name="Zaremba-Niedzwiedzka K."/>
            <person name="Martijn J."/>
            <person name="Lind A.E."/>
            <person name="van Eijk R."/>
            <person name="Schleper C."/>
            <person name="Guy L."/>
            <person name="Ettema T.J."/>
        </authorList>
    </citation>
    <scope>NUCLEOTIDE SEQUENCE</scope>
</reference>
<evidence type="ECO:0008006" key="2">
    <source>
        <dbReference type="Google" id="ProtNLM"/>
    </source>
</evidence>
<dbReference type="PANTHER" id="PTHR15364:SF0">
    <property type="entry name" value="2'-DEOXYNUCLEOSIDE 5'-PHOSPHATE N-HYDROLASE 1"/>
    <property type="match status" value="1"/>
</dbReference>
<dbReference type="SUPFAM" id="SSF52309">
    <property type="entry name" value="N-(deoxy)ribosyltransferase-like"/>
    <property type="match status" value="1"/>
</dbReference>
<protein>
    <recommendedName>
        <fullName evidence="2">2'-deoxynucleoside 5'-phosphate N-hydrolase 1</fullName>
    </recommendedName>
</protein>